<dbReference type="PROSITE" id="PS50109">
    <property type="entry name" value="HIS_KIN"/>
    <property type="match status" value="1"/>
</dbReference>
<evidence type="ECO:0000256" key="4">
    <source>
        <dbReference type="ARBA" id="ARBA00022679"/>
    </source>
</evidence>
<evidence type="ECO:0000313" key="12">
    <source>
        <dbReference type="Proteomes" id="UP000216752"/>
    </source>
</evidence>
<dbReference type="Pfam" id="PF02518">
    <property type="entry name" value="HATPase_c"/>
    <property type="match status" value="1"/>
</dbReference>
<dbReference type="SUPFAM" id="SSF55874">
    <property type="entry name" value="ATPase domain of HSP90 chaperone/DNA topoisomerase II/histidine kinase"/>
    <property type="match status" value="1"/>
</dbReference>
<dbReference type="SMART" id="SM00387">
    <property type="entry name" value="HATPase_c"/>
    <property type="match status" value="1"/>
</dbReference>
<evidence type="ECO:0000256" key="1">
    <source>
        <dbReference type="ARBA" id="ARBA00000085"/>
    </source>
</evidence>
<dbReference type="InterPro" id="IPR000014">
    <property type="entry name" value="PAS"/>
</dbReference>
<sequence>MQYEDVSYKFKTTILAAALDQAPLGIAVVDTRQRFMQINNLFSNVMEMDSERLIGCTIYEVMCEKSGAVQAEKLTTIAKQIITTGGIYTINAWKSLNSWQYIDWTLKRLEVDGVAIGVLVTIADVSKQVQLQQEVETYQQQLAHLVEKSTAELRRANERFYTAFNVMPSLMLISDQQGRIINANSSFAKVTGWKKEETIGCTPVEIGLCSQAVFEDIEYKFWQDGYVRNMEISLMTQAGQIRSALFSAEKIVVDGETQMLGMATDVTDAKLMKSEMMRLDGLDLVGQMAAGISHEVRNPMTTVRGFLQMLLKKEECKPYQEYFELMITELDRANSIISEFLAVVKNKPSCHVETDLNTIIKAIEPLLATAAVASGSTVVLELGKIRCLFLDDKEIRQLLLNLVRNGLEAMEEQPGLVTVRTYEEEDQVVLAIQDQGTGIPPQILAKLGTPFLTSKNNGTGLGLTVCYGIVERHKGKLEVSTGAEGTTFYIRFSQ</sequence>
<feature type="domain" description="Histidine kinase" evidence="9">
    <location>
        <begin position="291"/>
        <end position="494"/>
    </location>
</feature>
<keyword evidence="7" id="KW-0067">ATP-binding</keyword>
<dbReference type="InterPro" id="IPR036890">
    <property type="entry name" value="HATPase_C_sf"/>
</dbReference>
<evidence type="ECO:0000256" key="2">
    <source>
        <dbReference type="ARBA" id="ARBA00012438"/>
    </source>
</evidence>
<dbReference type="EMBL" id="CP155573">
    <property type="protein sequence ID" value="XFO69628.1"/>
    <property type="molecule type" value="Genomic_DNA"/>
</dbReference>
<dbReference type="Gene3D" id="1.10.287.130">
    <property type="match status" value="1"/>
</dbReference>
<dbReference type="InterPro" id="IPR003594">
    <property type="entry name" value="HATPase_dom"/>
</dbReference>
<dbReference type="Gene3D" id="3.30.450.20">
    <property type="entry name" value="PAS domain"/>
    <property type="match status" value="2"/>
</dbReference>
<dbReference type="InterPro" id="IPR036097">
    <property type="entry name" value="HisK_dim/P_sf"/>
</dbReference>
<dbReference type="Gene3D" id="3.30.565.10">
    <property type="entry name" value="Histidine kinase-like ATPase, C-terminal domain"/>
    <property type="match status" value="1"/>
</dbReference>
<keyword evidence="8" id="KW-0902">Two-component regulatory system</keyword>
<dbReference type="PROSITE" id="PS50112">
    <property type="entry name" value="PAS"/>
    <property type="match status" value="1"/>
</dbReference>
<dbReference type="InterPro" id="IPR013656">
    <property type="entry name" value="PAS_4"/>
</dbReference>
<dbReference type="SMART" id="SM00388">
    <property type="entry name" value="HisKA"/>
    <property type="match status" value="1"/>
</dbReference>
<dbReference type="PANTHER" id="PTHR43065">
    <property type="entry name" value="SENSOR HISTIDINE KINASE"/>
    <property type="match status" value="1"/>
</dbReference>
<dbReference type="CDD" id="cd00082">
    <property type="entry name" value="HisKA"/>
    <property type="match status" value="1"/>
</dbReference>
<dbReference type="Pfam" id="PF08448">
    <property type="entry name" value="PAS_4"/>
    <property type="match status" value="1"/>
</dbReference>
<evidence type="ECO:0000259" key="10">
    <source>
        <dbReference type="PROSITE" id="PS50112"/>
    </source>
</evidence>
<keyword evidence="6" id="KW-0418">Kinase</keyword>
<keyword evidence="5" id="KW-0547">Nucleotide-binding</keyword>
<dbReference type="SMART" id="SM00091">
    <property type="entry name" value="PAS"/>
    <property type="match status" value="2"/>
</dbReference>
<evidence type="ECO:0000313" key="11">
    <source>
        <dbReference type="EMBL" id="XFO69628.1"/>
    </source>
</evidence>
<keyword evidence="4 11" id="KW-0808">Transferase</keyword>
<accession>A0ABZ3IW79</accession>
<dbReference type="InterPro" id="IPR035965">
    <property type="entry name" value="PAS-like_dom_sf"/>
</dbReference>
<gene>
    <name evidence="11" type="primary">sasA_24</name>
    <name evidence="11" type="ORF">SPSIL_058670</name>
</gene>
<name>A0ABZ3IW79_9FIRM</name>
<evidence type="ECO:0000256" key="5">
    <source>
        <dbReference type="ARBA" id="ARBA00022741"/>
    </source>
</evidence>
<keyword evidence="12" id="KW-1185">Reference proteome</keyword>
<evidence type="ECO:0000256" key="6">
    <source>
        <dbReference type="ARBA" id="ARBA00022777"/>
    </source>
</evidence>
<evidence type="ECO:0000256" key="3">
    <source>
        <dbReference type="ARBA" id="ARBA00022553"/>
    </source>
</evidence>
<dbReference type="InterPro" id="IPR005467">
    <property type="entry name" value="His_kinase_dom"/>
</dbReference>
<feature type="domain" description="PAS" evidence="10">
    <location>
        <begin position="156"/>
        <end position="200"/>
    </location>
</feature>
<dbReference type="CDD" id="cd00130">
    <property type="entry name" value="PAS"/>
    <property type="match status" value="1"/>
</dbReference>
<evidence type="ECO:0000256" key="7">
    <source>
        <dbReference type="ARBA" id="ARBA00022840"/>
    </source>
</evidence>
<dbReference type="Pfam" id="PF00512">
    <property type="entry name" value="HisKA"/>
    <property type="match status" value="1"/>
</dbReference>
<protein>
    <recommendedName>
        <fullName evidence="2">histidine kinase</fullName>
        <ecNumber evidence="2">2.7.13.3</ecNumber>
    </recommendedName>
</protein>
<dbReference type="PRINTS" id="PR00344">
    <property type="entry name" value="BCTRLSENSOR"/>
</dbReference>
<proteinExistence type="predicted"/>
<dbReference type="SUPFAM" id="SSF47384">
    <property type="entry name" value="Homodimeric domain of signal transducing histidine kinase"/>
    <property type="match status" value="1"/>
</dbReference>
<comment type="catalytic activity">
    <reaction evidence="1">
        <text>ATP + protein L-histidine = ADP + protein N-phospho-L-histidine.</text>
        <dbReference type="EC" id="2.7.13.3"/>
    </reaction>
</comment>
<keyword evidence="3" id="KW-0597">Phosphoprotein</keyword>
<dbReference type="SUPFAM" id="SSF55785">
    <property type="entry name" value="PYP-like sensor domain (PAS domain)"/>
    <property type="match status" value="2"/>
</dbReference>
<dbReference type="InterPro" id="IPR004358">
    <property type="entry name" value="Sig_transdc_His_kin-like_C"/>
</dbReference>
<dbReference type="InterPro" id="IPR003661">
    <property type="entry name" value="HisK_dim/P_dom"/>
</dbReference>
<evidence type="ECO:0000256" key="8">
    <source>
        <dbReference type="ARBA" id="ARBA00023012"/>
    </source>
</evidence>
<dbReference type="GO" id="GO:0016740">
    <property type="term" value="F:transferase activity"/>
    <property type="evidence" value="ECO:0007669"/>
    <property type="project" value="UniProtKB-KW"/>
</dbReference>
<dbReference type="NCBIfam" id="TIGR00229">
    <property type="entry name" value="sensory_box"/>
    <property type="match status" value="1"/>
</dbReference>
<dbReference type="EC" id="2.7.13.3" evidence="2"/>
<organism evidence="11 12">
    <name type="scientific">Sporomusa silvacetica DSM 10669</name>
    <dbReference type="NCBI Taxonomy" id="1123289"/>
    <lineage>
        <taxon>Bacteria</taxon>
        <taxon>Bacillati</taxon>
        <taxon>Bacillota</taxon>
        <taxon>Negativicutes</taxon>
        <taxon>Selenomonadales</taxon>
        <taxon>Sporomusaceae</taxon>
        <taxon>Sporomusa</taxon>
    </lineage>
</organism>
<dbReference type="Pfam" id="PF13188">
    <property type="entry name" value="PAS_8"/>
    <property type="match status" value="1"/>
</dbReference>
<dbReference type="RefSeq" id="WP_094606646.1">
    <property type="nucleotide sequence ID" value="NZ_CP155573.1"/>
</dbReference>
<dbReference type="Proteomes" id="UP000216752">
    <property type="component" value="Chromosome"/>
</dbReference>
<dbReference type="PANTHER" id="PTHR43065:SF46">
    <property type="entry name" value="C4-DICARBOXYLATE TRANSPORT SENSOR PROTEIN DCTB"/>
    <property type="match status" value="1"/>
</dbReference>
<evidence type="ECO:0000259" key="9">
    <source>
        <dbReference type="PROSITE" id="PS50109"/>
    </source>
</evidence>
<reference evidence="11" key="1">
    <citation type="submission" date="2024-05" db="EMBL/GenBank/DDBJ databases">
        <title>Isolation and characterization of Sporomusa carbonis sp. nov., a carboxydotrophic hydrogenogen in the genus of Sporomusa isolated from a charcoal burning pile.</title>
        <authorList>
            <person name="Boeer T."/>
            <person name="Rosenbaum F."/>
            <person name="Eysell L."/>
            <person name="Mueller V."/>
            <person name="Daniel R."/>
            <person name="Poehlein A."/>
        </authorList>
    </citation>
    <scope>NUCLEOTIDE SEQUENCE [LARGE SCALE GENOMIC DNA]</scope>
    <source>
        <strain evidence="11">DSM 10669</strain>
    </source>
</reference>